<feature type="chain" id="PRO_5026910911" evidence="1">
    <location>
        <begin position="19"/>
        <end position="244"/>
    </location>
</feature>
<dbReference type="Proteomes" id="UP000472320">
    <property type="component" value="Unassembled WGS sequence"/>
</dbReference>
<dbReference type="PANTHER" id="PTHR40469">
    <property type="entry name" value="SECRETED GLYCOSYL HYDROLASE"/>
    <property type="match status" value="1"/>
</dbReference>
<evidence type="ECO:0000313" key="3">
    <source>
        <dbReference type="EMBL" id="MTW12036.1"/>
    </source>
</evidence>
<dbReference type="AlphaFoldDB" id="A0A6L6QK53"/>
<evidence type="ECO:0000313" key="4">
    <source>
        <dbReference type="Proteomes" id="UP000472320"/>
    </source>
</evidence>
<feature type="signal peptide" evidence="1">
    <location>
        <begin position="1"/>
        <end position="18"/>
    </location>
</feature>
<dbReference type="OrthoDB" id="338827at2"/>
<keyword evidence="4" id="KW-1185">Reference proteome</keyword>
<dbReference type="Gene3D" id="3.40.50.880">
    <property type="match status" value="1"/>
</dbReference>
<feature type="domain" description="ThuA-like" evidence="2">
    <location>
        <begin position="22"/>
        <end position="235"/>
    </location>
</feature>
<dbReference type="RefSeq" id="WP_155454981.1">
    <property type="nucleotide sequence ID" value="NZ_WNKX01000011.1"/>
</dbReference>
<proteinExistence type="predicted"/>
<keyword evidence="1" id="KW-0732">Signal</keyword>
<gene>
    <name evidence="3" type="ORF">GM658_15630</name>
</gene>
<dbReference type="SUPFAM" id="SSF52317">
    <property type="entry name" value="Class I glutamine amidotransferase-like"/>
    <property type="match status" value="1"/>
</dbReference>
<dbReference type="Pfam" id="PF06283">
    <property type="entry name" value="ThuA"/>
    <property type="match status" value="1"/>
</dbReference>
<accession>A0A6L6QK53</accession>
<dbReference type="InterPro" id="IPR029010">
    <property type="entry name" value="ThuA-like"/>
</dbReference>
<comment type="caution">
    <text evidence="3">The sequence shown here is derived from an EMBL/GenBank/DDBJ whole genome shotgun (WGS) entry which is preliminary data.</text>
</comment>
<evidence type="ECO:0000256" key="1">
    <source>
        <dbReference type="SAM" id="SignalP"/>
    </source>
</evidence>
<dbReference type="PANTHER" id="PTHR40469:SF2">
    <property type="entry name" value="GALACTOSE-BINDING DOMAIN-LIKE SUPERFAMILY PROTEIN"/>
    <property type="match status" value="1"/>
</dbReference>
<name>A0A6L6QK53_9BURK</name>
<protein>
    <submittedName>
        <fullName evidence="3">ThuA domain-containing protein</fullName>
    </submittedName>
</protein>
<reference evidence="3 4" key="1">
    <citation type="submission" date="2019-11" db="EMBL/GenBank/DDBJ databases">
        <title>Type strains purchased from KCTC, JCM and DSMZ.</title>
        <authorList>
            <person name="Lu H."/>
        </authorList>
    </citation>
    <scope>NUCLEOTIDE SEQUENCE [LARGE SCALE GENOMIC DNA]</scope>
    <source>
        <strain evidence="3 4">JCM 31587</strain>
    </source>
</reference>
<dbReference type="EMBL" id="WNKX01000011">
    <property type="protein sequence ID" value="MTW12036.1"/>
    <property type="molecule type" value="Genomic_DNA"/>
</dbReference>
<evidence type="ECO:0000259" key="2">
    <source>
        <dbReference type="Pfam" id="PF06283"/>
    </source>
</evidence>
<sequence length="244" mass="27018">MTSRFALVLATLCSGAQAAQFNVLVFSKTAGWRHDAIPAAVKAIEELGRQHDFNVVATEDAGAAFNDQELSKYQAVVFLLTTGDILNAQQKAAFERYIHAGGGYVGVHSASDTEYGWPWYAKLVGHMFEQHPAIQTAVLKVEDRNFPGMDGFAKRTLVTDEWYNFHPAASKLNYLLTVDETSYQPGPKGMGTFHPVSWYHDFENGRAFYTALGHLPASYGDALLRRHLFGGMYWAATGKGFRAE</sequence>
<organism evidence="3 4">
    <name type="scientific">Massilia eburnea</name>
    <dbReference type="NCBI Taxonomy" id="1776165"/>
    <lineage>
        <taxon>Bacteria</taxon>
        <taxon>Pseudomonadati</taxon>
        <taxon>Pseudomonadota</taxon>
        <taxon>Betaproteobacteria</taxon>
        <taxon>Burkholderiales</taxon>
        <taxon>Oxalobacteraceae</taxon>
        <taxon>Telluria group</taxon>
        <taxon>Massilia</taxon>
    </lineage>
</organism>
<dbReference type="InterPro" id="IPR029062">
    <property type="entry name" value="Class_I_gatase-like"/>
</dbReference>